<evidence type="ECO:0000256" key="6">
    <source>
        <dbReference type="ARBA" id="ARBA00022801"/>
    </source>
</evidence>
<evidence type="ECO:0000313" key="16">
    <source>
        <dbReference type="EMBL" id="CAD6504435.1"/>
    </source>
</evidence>
<keyword evidence="6" id="KW-0378">Hydrolase</keyword>
<accession>A0A9W4DAS4</accession>
<dbReference type="InterPro" id="IPR001584">
    <property type="entry name" value="Integrase_cat-core"/>
</dbReference>
<evidence type="ECO:0000256" key="2">
    <source>
        <dbReference type="ARBA" id="ARBA00022695"/>
    </source>
</evidence>
<dbReference type="EMBL" id="CAJHIT010000008">
    <property type="protein sequence ID" value="CAD6504435.1"/>
    <property type="molecule type" value="Genomic_DNA"/>
</dbReference>
<evidence type="ECO:0000256" key="4">
    <source>
        <dbReference type="ARBA" id="ARBA00022723"/>
    </source>
</evidence>
<dbReference type="GO" id="GO:0006310">
    <property type="term" value="P:DNA recombination"/>
    <property type="evidence" value="ECO:0007669"/>
    <property type="project" value="UniProtKB-KW"/>
</dbReference>
<evidence type="ECO:0000256" key="10">
    <source>
        <dbReference type="ARBA" id="ARBA00022932"/>
    </source>
</evidence>
<keyword evidence="7" id="KW-0460">Magnesium</keyword>
<comment type="catalytic activity">
    <reaction evidence="13">
        <text>DNA(n) + a 2'-deoxyribonucleoside 5'-triphosphate = DNA(n+1) + diphosphate</text>
        <dbReference type="Rhea" id="RHEA:22508"/>
        <dbReference type="Rhea" id="RHEA-COMP:17339"/>
        <dbReference type="Rhea" id="RHEA-COMP:17340"/>
        <dbReference type="ChEBI" id="CHEBI:33019"/>
        <dbReference type="ChEBI" id="CHEBI:61560"/>
        <dbReference type="ChEBI" id="CHEBI:173112"/>
        <dbReference type="EC" id="2.7.7.49"/>
    </reaction>
</comment>
<dbReference type="PANTHER" id="PTHR42648:SF11">
    <property type="entry name" value="TRANSPOSON TY4-P GAG-POL POLYPROTEIN"/>
    <property type="match status" value="1"/>
</dbReference>
<evidence type="ECO:0000313" key="17">
    <source>
        <dbReference type="Proteomes" id="UP000683417"/>
    </source>
</evidence>
<dbReference type="GO" id="GO:0003887">
    <property type="term" value="F:DNA-directed DNA polymerase activity"/>
    <property type="evidence" value="ECO:0007669"/>
    <property type="project" value="UniProtKB-KW"/>
</dbReference>
<dbReference type="GO" id="GO:0046872">
    <property type="term" value="F:metal ion binding"/>
    <property type="evidence" value="ECO:0007669"/>
    <property type="project" value="UniProtKB-KW"/>
</dbReference>
<evidence type="ECO:0000256" key="8">
    <source>
        <dbReference type="ARBA" id="ARBA00022908"/>
    </source>
</evidence>
<evidence type="ECO:0000256" key="3">
    <source>
        <dbReference type="ARBA" id="ARBA00022722"/>
    </source>
</evidence>
<evidence type="ECO:0000256" key="13">
    <source>
        <dbReference type="ARBA" id="ARBA00048173"/>
    </source>
</evidence>
<dbReference type="AlphaFoldDB" id="A0A9W4DAS4"/>
<dbReference type="GO" id="GO:0016787">
    <property type="term" value="F:hydrolase activity"/>
    <property type="evidence" value="ECO:0007669"/>
    <property type="project" value="UniProtKB-KW"/>
</dbReference>
<evidence type="ECO:0000256" key="11">
    <source>
        <dbReference type="ARBA" id="ARBA00023125"/>
    </source>
</evidence>
<reference evidence="16" key="1">
    <citation type="submission" date="2020-10" db="EMBL/GenBank/DDBJ databases">
        <authorList>
            <person name="Muller C M."/>
        </authorList>
    </citation>
    <scope>NUCLEOTIDE SEQUENCE</scope>
    <source>
        <strain evidence="16">THUN-12</strain>
    </source>
</reference>
<dbReference type="PROSITE" id="PS50994">
    <property type="entry name" value="INTEGRASE"/>
    <property type="match status" value="1"/>
</dbReference>
<dbReference type="InterPro" id="IPR025724">
    <property type="entry name" value="GAG-pre-integrase_dom"/>
</dbReference>
<evidence type="ECO:0000256" key="12">
    <source>
        <dbReference type="ARBA" id="ARBA00023172"/>
    </source>
</evidence>
<feature type="domain" description="Integrase catalytic" evidence="15">
    <location>
        <begin position="84"/>
        <end position="283"/>
    </location>
</feature>
<dbReference type="InterPro" id="IPR039537">
    <property type="entry name" value="Retrotran_Ty1/copia-like"/>
</dbReference>
<keyword evidence="10" id="KW-0239">DNA-directed DNA polymerase</keyword>
<dbReference type="GO" id="GO:0003677">
    <property type="term" value="F:DNA binding"/>
    <property type="evidence" value="ECO:0007669"/>
    <property type="project" value="UniProtKB-KW"/>
</dbReference>
<keyword evidence="10" id="KW-0808">Transferase</keyword>
<dbReference type="GO" id="GO:0003964">
    <property type="term" value="F:RNA-directed DNA polymerase activity"/>
    <property type="evidence" value="ECO:0007669"/>
    <property type="project" value="UniProtKB-KW"/>
</dbReference>
<keyword evidence="5" id="KW-0255">Endonuclease</keyword>
<dbReference type="GO" id="GO:0032196">
    <property type="term" value="P:transposition"/>
    <property type="evidence" value="ECO:0007669"/>
    <property type="project" value="UniProtKB-KW"/>
</dbReference>
<protein>
    <submittedName>
        <fullName evidence="16">BgTH12-06165</fullName>
    </submittedName>
</protein>
<dbReference type="Proteomes" id="UP000683417">
    <property type="component" value="Unassembled WGS sequence"/>
</dbReference>
<keyword evidence="8" id="KW-0229">DNA integration</keyword>
<evidence type="ECO:0000256" key="9">
    <source>
        <dbReference type="ARBA" id="ARBA00022918"/>
    </source>
</evidence>
<proteinExistence type="predicted"/>
<comment type="caution">
    <text evidence="16">The sequence shown here is derived from an EMBL/GenBank/DDBJ whole genome shotgun (WGS) entry which is preliminary data.</text>
</comment>
<keyword evidence="3" id="KW-0540">Nuclease</keyword>
<dbReference type="GO" id="GO:0004519">
    <property type="term" value="F:endonuclease activity"/>
    <property type="evidence" value="ECO:0007669"/>
    <property type="project" value="UniProtKB-KW"/>
</dbReference>
<keyword evidence="12" id="KW-0233">DNA recombination</keyword>
<name>A0A9W4DAS4_BLUGR</name>
<keyword evidence="1" id="KW-0815">Transposition</keyword>
<evidence type="ECO:0000256" key="5">
    <source>
        <dbReference type="ARBA" id="ARBA00022759"/>
    </source>
</evidence>
<gene>
    <name evidence="16" type="ORF">BGTH12_LOCUS5793</name>
</gene>
<organism evidence="16 17">
    <name type="scientific">Blumeria graminis f. sp. triticale</name>
    <dbReference type="NCBI Taxonomy" id="1689686"/>
    <lineage>
        <taxon>Eukaryota</taxon>
        <taxon>Fungi</taxon>
        <taxon>Dikarya</taxon>
        <taxon>Ascomycota</taxon>
        <taxon>Pezizomycotina</taxon>
        <taxon>Leotiomycetes</taxon>
        <taxon>Erysiphales</taxon>
        <taxon>Erysiphaceae</taxon>
        <taxon>Blumeria</taxon>
    </lineage>
</organism>
<comment type="catalytic activity">
    <reaction evidence="14">
        <text>DNA(n) + a 2'-deoxyribonucleoside 5'-triphosphate = DNA(n+1) + diphosphate</text>
        <dbReference type="Rhea" id="RHEA:22508"/>
        <dbReference type="Rhea" id="RHEA-COMP:17339"/>
        <dbReference type="Rhea" id="RHEA-COMP:17340"/>
        <dbReference type="ChEBI" id="CHEBI:33019"/>
        <dbReference type="ChEBI" id="CHEBI:61560"/>
        <dbReference type="ChEBI" id="CHEBI:173112"/>
        <dbReference type="EC" id="2.7.7.7"/>
    </reaction>
</comment>
<evidence type="ECO:0000256" key="14">
    <source>
        <dbReference type="ARBA" id="ARBA00049244"/>
    </source>
</evidence>
<keyword evidence="4" id="KW-0479">Metal-binding</keyword>
<keyword evidence="9" id="KW-0695">RNA-directed DNA polymerase</keyword>
<evidence type="ECO:0000256" key="1">
    <source>
        <dbReference type="ARBA" id="ARBA00022578"/>
    </source>
</evidence>
<keyword evidence="2" id="KW-0548">Nucleotidyltransferase</keyword>
<dbReference type="Pfam" id="PF13976">
    <property type="entry name" value="gag_pre-integrs"/>
    <property type="match status" value="1"/>
</dbReference>
<dbReference type="GO" id="GO:0015074">
    <property type="term" value="P:DNA integration"/>
    <property type="evidence" value="ECO:0007669"/>
    <property type="project" value="UniProtKB-KW"/>
</dbReference>
<keyword evidence="11" id="KW-0238">DNA-binding</keyword>
<evidence type="ECO:0000259" key="15">
    <source>
        <dbReference type="PROSITE" id="PS50994"/>
    </source>
</evidence>
<dbReference type="PANTHER" id="PTHR42648">
    <property type="entry name" value="TRANSPOSASE, PUTATIVE-RELATED"/>
    <property type="match status" value="1"/>
</dbReference>
<sequence>MKISIGLFQLNDVAYITSFHTSLASITRLQSAGISWNPQTGCIFNSEKTICFTERILNQYVIEYNKFESVITKSSFSTKGSDIKYVTPTDIPTWHERLGHPSSKILEKVIENHSLSPFGIKKEPENCEPSKLGYNGKKVAFLVKNYYTNLIFFHALSNLSIRQPVNFFNVQRFIRTQVSLEICIVYRDNDVSLRQEYQNFIPDHGILDELTAPYTPAQNGSAERSGGVISTKARMMRISSSLPESLWPDIWKITVFIYNRHFYHKSRLRSNFILPFSSQIEYNMEIWISLMVKLFSLLQNNQKHC</sequence>
<evidence type="ECO:0000256" key="7">
    <source>
        <dbReference type="ARBA" id="ARBA00022842"/>
    </source>
</evidence>